<dbReference type="PANTHER" id="PTHR37804">
    <property type="entry name" value="CDAA REGULATORY PROTEIN CDAR"/>
    <property type="match status" value="1"/>
</dbReference>
<reference evidence="1" key="2">
    <citation type="submission" date="2021-04" db="EMBL/GenBank/DDBJ databases">
        <authorList>
            <person name="Gilroy R."/>
        </authorList>
    </citation>
    <scope>NUCLEOTIDE SEQUENCE</scope>
    <source>
        <strain evidence="1">CHK186-1790</strain>
    </source>
</reference>
<dbReference type="Pfam" id="PF07949">
    <property type="entry name" value="YbbR"/>
    <property type="match status" value="1"/>
</dbReference>
<dbReference type="InterPro" id="IPR053154">
    <property type="entry name" value="c-di-AMP_regulator"/>
</dbReference>
<dbReference type="AlphaFoldDB" id="A0A9D2NXY1"/>
<reference evidence="1" key="1">
    <citation type="journal article" date="2021" name="PeerJ">
        <title>Extensive microbial diversity within the chicken gut microbiome revealed by metagenomics and culture.</title>
        <authorList>
            <person name="Gilroy R."/>
            <person name="Ravi A."/>
            <person name="Getino M."/>
            <person name="Pursley I."/>
            <person name="Horton D.L."/>
            <person name="Alikhan N.F."/>
            <person name="Baker D."/>
            <person name="Gharbi K."/>
            <person name="Hall N."/>
            <person name="Watson M."/>
            <person name="Adriaenssens E.M."/>
            <person name="Foster-Nyarko E."/>
            <person name="Jarju S."/>
            <person name="Secka A."/>
            <person name="Antonio M."/>
            <person name="Oren A."/>
            <person name="Chaudhuri R.R."/>
            <person name="La Ragione R."/>
            <person name="Hildebrand F."/>
            <person name="Pallen M.J."/>
        </authorList>
    </citation>
    <scope>NUCLEOTIDE SEQUENCE</scope>
    <source>
        <strain evidence="1">CHK186-1790</strain>
    </source>
</reference>
<dbReference type="Gene3D" id="2.170.120.40">
    <property type="entry name" value="YbbR-like domain"/>
    <property type="match status" value="1"/>
</dbReference>
<comment type="caution">
    <text evidence="1">The sequence shown here is derived from an EMBL/GenBank/DDBJ whole genome shotgun (WGS) entry which is preliminary data.</text>
</comment>
<name>A0A9D2NXY1_9FIRM</name>
<evidence type="ECO:0000313" key="1">
    <source>
        <dbReference type="EMBL" id="HJC39982.1"/>
    </source>
</evidence>
<sequence length="431" mass="46090">MGKKLTENKAFNMILSLLIALGLWVYVTSLNTNVGEITVRNIPVTIVGEEVLNSKGLMLDLGADGLTVSARVSGSRDTLVSMAMDPAQYFTATINVTEINEPGTYELSCTVASVNTLFNLTNSVQIVDRGEHIVRVTVTRLLSAQIPVQAVFEGTVDEANGYRANPAEVTPGSITIQGPEELVSQVSYAQVVITGENLTRTYSGELGFQLMTEDGQVVDSEGITANVDTVSVVLPVVKTLELPLTVQFVYGGGVTEENFDRYVTYEISPATIQISGDEADVTPLEGSSITLGQIDLSQVIQENQTFTFPIELSPELTNDSGVTQATVTITVSGLETKTVETSNIQIINTPEGFTADAVTQSLQVQVRGPASSLEDVDGYQLRVVVDLEGENLRQAQFPFTPRIYLDGDGKCGVVSSGTSGGYIVVVNIQAE</sequence>
<evidence type="ECO:0000313" key="2">
    <source>
        <dbReference type="Proteomes" id="UP000823882"/>
    </source>
</evidence>
<dbReference type="Proteomes" id="UP000823882">
    <property type="component" value="Unassembled WGS sequence"/>
</dbReference>
<organism evidence="1 2">
    <name type="scientific">Candidatus Intestinimonas pullistercoris</name>
    <dbReference type="NCBI Taxonomy" id="2838623"/>
    <lineage>
        <taxon>Bacteria</taxon>
        <taxon>Bacillati</taxon>
        <taxon>Bacillota</taxon>
        <taxon>Clostridia</taxon>
        <taxon>Eubacteriales</taxon>
        <taxon>Intestinimonas</taxon>
    </lineage>
</organism>
<dbReference type="Gene3D" id="2.170.120.30">
    <property type="match status" value="2"/>
</dbReference>
<accession>A0A9D2NXY1</accession>
<protein>
    <recommendedName>
        <fullName evidence="3">YbbR-like protein</fullName>
    </recommendedName>
</protein>
<gene>
    <name evidence="1" type="ORF">H9701_00325</name>
</gene>
<proteinExistence type="predicted"/>
<dbReference type="PANTHER" id="PTHR37804:SF1">
    <property type="entry name" value="CDAA REGULATORY PROTEIN CDAR"/>
    <property type="match status" value="1"/>
</dbReference>
<dbReference type="EMBL" id="DWWJ01000004">
    <property type="protein sequence ID" value="HJC39982.1"/>
    <property type="molecule type" value="Genomic_DNA"/>
</dbReference>
<evidence type="ECO:0008006" key="3">
    <source>
        <dbReference type="Google" id="ProtNLM"/>
    </source>
</evidence>
<dbReference type="InterPro" id="IPR012505">
    <property type="entry name" value="YbbR"/>
</dbReference>